<evidence type="ECO:0000313" key="2">
    <source>
        <dbReference type="EMBL" id="BBY49701.1"/>
    </source>
</evidence>
<feature type="domain" description="Carboxymuconolactone decarboxylase-like" evidence="1">
    <location>
        <begin position="58"/>
        <end position="119"/>
    </location>
</feature>
<dbReference type="KEGG" id="marz:MARA_31690"/>
<organism evidence="2 3">
    <name type="scientific">Mycolicibacterium arabiense</name>
    <dbReference type="NCBI Taxonomy" id="1286181"/>
    <lineage>
        <taxon>Bacteria</taxon>
        <taxon>Bacillati</taxon>
        <taxon>Actinomycetota</taxon>
        <taxon>Actinomycetes</taxon>
        <taxon>Mycobacteriales</taxon>
        <taxon>Mycobacteriaceae</taxon>
        <taxon>Mycolicibacterium</taxon>
    </lineage>
</organism>
<dbReference type="PANTHER" id="PTHR34846">
    <property type="entry name" value="4-CARBOXYMUCONOLACTONE DECARBOXYLASE FAMILY PROTEIN (AFU_ORTHOLOGUE AFUA_6G11590)"/>
    <property type="match status" value="1"/>
</dbReference>
<dbReference type="PANTHER" id="PTHR34846:SF5">
    <property type="entry name" value="CARBOXYMUCONOLACTONE DECARBOXYLASE-LIKE DOMAIN-CONTAINING PROTEIN"/>
    <property type="match status" value="1"/>
</dbReference>
<sequence length="188" mass="21061">MSAPDRTPEAAPARVQPGGFRELGPLNWVIAKLGARAIRAPRFALFNVLGQHHLLFLLWLPYSGALLGMGKLPKQEAELVILRVGHLRNCEYELQQHRRLARSRGVDTEMQARIFEGPDAEGLTDRQRVLITATDEFVITRSMSTETWTALSSYLSKKQLIEFCMLAANYDGLAATMATLRIPLDFPD</sequence>
<gene>
    <name evidence="2" type="primary">pcaC_3</name>
    <name evidence="2" type="ORF">MARA_31690</name>
</gene>
<proteinExistence type="predicted"/>
<dbReference type="InterPro" id="IPR003779">
    <property type="entry name" value="CMD-like"/>
</dbReference>
<protein>
    <submittedName>
        <fullName evidence="2">4-carboxymuconolactone decarboxylase</fullName>
    </submittedName>
</protein>
<geneLocation type="plasmid" evidence="3">
    <name>pjcm18538 dna</name>
</geneLocation>
<dbReference type="InterPro" id="IPR029032">
    <property type="entry name" value="AhpD-like"/>
</dbReference>
<dbReference type="Proteomes" id="UP000467428">
    <property type="component" value="Chromosome"/>
</dbReference>
<keyword evidence="3" id="KW-1185">Reference proteome</keyword>
<dbReference type="EMBL" id="AP022593">
    <property type="protein sequence ID" value="BBY49701.1"/>
    <property type="molecule type" value="Genomic_DNA"/>
</dbReference>
<accession>A0A7I7RZR1</accession>
<reference evidence="2 3" key="1">
    <citation type="journal article" date="2019" name="Emerg. Microbes Infect.">
        <title>Comprehensive subspecies identification of 175 nontuberculous mycobacteria species based on 7547 genomic profiles.</title>
        <authorList>
            <person name="Matsumoto Y."/>
            <person name="Kinjo T."/>
            <person name="Motooka D."/>
            <person name="Nabeya D."/>
            <person name="Jung N."/>
            <person name="Uechi K."/>
            <person name="Horii T."/>
            <person name="Iida T."/>
            <person name="Fujita J."/>
            <person name="Nakamura S."/>
        </authorList>
    </citation>
    <scope>NUCLEOTIDE SEQUENCE [LARGE SCALE GENOMIC DNA]</scope>
    <source>
        <strain evidence="2 3">JCM 18538</strain>
    </source>
</reference>
<dbReference type="SUPFAM" id="SSF69118">
    <property type="entry name" value="AhpD-like"/>
    <property type="match status" value="1"/>
</dbReference>
<name>A0A7I7RZR1_9MYCO</name>
<dbReference type="GO" id="GO:0051920">
    <property type="term" value="F:peroxiredoxin activity"/>
    <property type="evidence" value="ECO:0007669"/>
    <property type="project" value="InterPro"/>
</dbReference>
<dbReference type="RefSeq" id="WP_163919289.1">
    <property type="nucleotide sequence ID" value="NZ_AP022593.1"/>
</dbReference>
<dbReference type="Pfam" id="PF02627">
    <property type="entry name" value="CMD"/>
    <property type="match status" value="1"/>
</dbReference>
<dbReference type="AlphaFoldDB" id="A0A7I7RZR1"/>
<dbReference type="Gene3D" id="1.20.1290.10">
    <property type="entry name" value="AhpD-like"/>
    <property type="match status" value="1"/>
</dbReference>
<evidence type="ECO:0000259" key="1">
    <source>
        <dbReference type="Pfam" id="PF02627"/>
    </source>
</evidence>
<evidence type="ECO:0000313" key="3">
    <source>
        <dbReference type="Proteomes" id="UP000467428"/>
    </source>
</evidence>